<name>T1KBJ6_TETUR</name>
<dbReference type="Gene3D" id="3.40.33.10">
    <property type="entry name" value="CAP"/>
    <property type="match status" value="1"/>
</dbReference>
<sequence length="148" mass="17566">MVRFSKMRESKVTLFGLIHFCFLHKLDTKVIIDLHKENDQKDERSLRARLNLALPMKVIHQFINMKMIWKMKYCQNYLYYADPEDRVLSGVMESWYRAEERKYNYDDPVAPKDNLDFVRIVSKTTQQYGCGQARDRGSGGVVFTATWK</sequence>
<dbReference type="HOGENOM" id="CLU_2200255_0_0_1"/>
<reference evidence="1" key="2">
    <citation type="submission" date="2015-06" db="UniProtKB">
        <authorList>
            <consortium name="EnsemblMetazoa"/>
        </authorList>
    </citation>
    <scope>IDENTIFICATION</scope>
</reference>
<dbReference type="AlphaFoldDB" id="T1KBJ6"/>
<dbReference type="EMBL" id="CAEY01001951">
    <property type="status" value="NOT_ANNOTATED_CDS"/>
    <property type="molecule type" value="Genomic_DNA"/>
</dbReference>
<reference evidence="2" key="1">
    <citation type="submission" date="2011-08" db="EMBL/GenBank/DDBJ databases">
        <authorList>
            <person name="Rombauts S."/>
        </authorList>
    </citation>
    <scope>NUCLEOTIDE SEQUENCE</scope>
    <source>
        <strain evidence="2">London</strain>
    </source>
</reference>
<dbReference type="InterPro" id="IPR035940">
    <property type="entry name" value="CAP_sf"/>
</dbReference>
<proteinExistence type="predicted"/>
<organism evidence="1 2">
    <name type="scientific">Tetranychus urticae</name>
    <name type="common">Two-spotted spider mite</name>
    <dbReference type="NCBI Taxonomy" id="32264"/>
    <lineage>
        <taxon>Eukaryota</taxon>
        <taxon>Metazoa</taxon>
        <taxon>Ecdysozoa</taxon>
        <taxon>Arthropoda</taxon>
        <taxon>Chelicerata</taxon>
        <taxon>Arachnida</taxon>
        <taxon>Acari</taxon>
        <taxon>Acariformes</taxon>
        <taxon>Trombidiformes</taxon>
        <taxon>Prostigmata</taxon>
        <taxon>Eleutherengona</taxon>
        <taxon>Raphignathae</taxon>
        <taxon>Tetranychoidea</taxon>
        <taxon>Tetranychidae</taxon>
        <taxon>Tetranychus</taxon>
    </lineage>
</organism>
<dbReference type="Proteomes" id="UP000015104">
    <property type="component" value="Unassembled WGS sequence"/>
</dbReference>
<evidence type="ECO:0000313" key="2">
    <source>
        <dbReference type="Proteomes" id="UP000015104"/>
    </source>
</evidence>
<keyword evidence="2" id="KW-1185">Reference proteome</keyword>
<dbReference type="SUPFAM" id="SSF55797">
    <property type="entry name" value="PR-1-like"/>
    <property type="match status" value="1"/>
</dbReference>
<dbReference type="EnsemblMetazoa" id="tetur08g04320.1">
    <property type="protein sequence ID" value="tetur08g04320.1"/>
    <property type="gene ID" value="tetur08g04320"/>
</dbReference>
<accession>T1KBJ6</accession>
<evidence type="ECO:0000313" key="1">
    <source>
        <dbReference type="EnsemblMetazoa" id="tetur08g04320.1"/>
    </source>
</evidence>
<protein>
    <submittedName>
        <fullName evidence="1">Uncharacterized protein</fullName>
    </submittedName>
</protein>